<evidence type="ECO:0000313" key="3">
    <source>
        <dbReference type="Proteomes" id="UP000466442"/>
    </source>
</evidence>
<evidence type="ECO:0008006" key="4">
    <source>
        <dbReference type="Google" id="ProtNLM"/>
    </source>
</evidence>
<feature type="chain" id="PRO_5035811551" description="MD-2-related lipid-recognition domain-containing protein" evidence="1">
    <location>
        <begin position="22"/>
        <end position="188"/>
    </location>
</feature>
<sequence>MVSLTSIIALMVIAIFPTTYSSKTQARAEWMRSCTKKNKLVGYFSVENSTLYKAKNDGFLSADIEITQDLPPFMPTDITISRCASSTGRDCNVLLKYRERDLCVFFKPKNILSGEFVENFHPLMLCPLKKGNTYKLVNGTFGEGKASGYFQAVPGEIGKVTYYIGKALVKNGDEVVMCAEMMFRILKN</sequence>
<dbReference type="EMBL" id="WIXP02000009">
    <property type="protein sequence ID" value="KAF6205403.1"/>
    <property type="molecule type" value="Genomic_DNA"/>
</dbReference>
<feature type="signal peptide" evidence="1">
    <location>
        <begin position="1"/>
        <end position="21"/>
    </location>
</feature>
<proteinExistence type="predicted"/>
<dbReference type="AlphaFoldDB" id="A0A8S9X903"/>
<organism evidence="2 3">
    <name type="scientific">Apolygus lucorum</name>
    <name type="common">Small green plant bug</name>
    <name type="synonym">Lygocoris lucorum</name>
    <dbReference type="NCBI Taxonomy" id="248454"/>
    <lineage>
        <taxon>Eukaryota</taxon>
        <taxon>Metazoa</taxon>
        <taxon>Ecdysozoa</taxon>
        <taxon>Arthropoda</taxon>
        <taxon>Hexapoda</taxon>
        <taxon>Insecta</taxon>
        <taxon>Pterygota</taxon>
        <taxon>Neoptera</taxon>
        <taxon>Paraneoptera</taxon>
        <taxon>Hemiptera</taxon>
        <taxon>Heteroptera</taxon>
        <taxon>Panheteroptera</taxon>
        <taxon>Cimicomorpha</taxon>
        <taxon>Miridae</taxon>
        <taxon>Mirini</taxon>
        <taxon>Apolygus</taxon>
    </lineage>
</organism>
<evidence type="ECO:0000313" key="2">
    <source>
        <dbReference type="EMBL" id="KAF6205403.1"/>
    </source>
</evidence>
<keyword evidence="1" id="KW-0732">Signal</keyword>
<reference evidence="2" key="1">
    <citation type="journal article" date="2021" name="Mol. Ecol. Resour.">
        <title>Apolygus lucorum genome provides insights into omnivorousness and mesophyll feeding.</title>
        <authorList>
            <person name="Liu Y."/>
            <person name="Liu H."/>
            <person name="Wang H."/>
            <person name="Huang T."/>
            <person name="Liu B."/>
            <person name="Yang B."/>
            <person name="Yin L."/>
            <person name="Li B."/>
            <person name="Zhang Y."/>
            <person name="Zhang S."/>
            <person name="Jiang F."/>
            <person name="Zhang X."/>
            <person name="Ren Y."/>
            <person name="Wang B."/>
            <person name="Wang S."/>
            <person name="Lu Y."/>
            <person name="Wu K."/>
            <person name="Fan W."/>
            <person name="Wang G."/>
        </authorList>
    </citation>
    <scope>NUCLEOTIDE SEQUENCE</scope>
    <source>
        <strain evidence="2">12Hb</strain>
    </source>
</reference>
<comment type="caution">
    <text evidence="2">The sequence shown here is derived from an EMBL/GenBank/DDBJ whole genome shotgun (WGS) entry which is preliminary data.</text>
</comment>
<evidence type="ECO:0000256" key="1">
    <source>
        <dbReference type="SAM" id="SignalP"/>
    </source>
</evidence>
<accession>A0A8S9X903</accession>
<gene>
    <name evidence="2" type="ORF">GE061_019575</name>
</gene>
<protein>
    <recommendedName>
        <fullName evidence="4">MD-2-related lipid-recognition domain-containing protein</fullName>
    </recommendedName>
</protein>
<name>A0A8S9X903_APOLU</name>
<keyword evidence="3" id="KW-1185">Reference proteome</keyword>
<dbReference type="Proteomes" id="UP000466442">
    <property type="component" value="Linkage Group LG9"/>
</dbReference>